<dbReference type="PANTHER" id="PTHR38448">
    <property type="entry name" value="REGULATORY PROTEIN YLBF-RELATED"/>
    <property type="match status" value="1"/>
</dbReference>
<organism evidence="2 3">
    <name type="scientific">Sporolactobacillus spathodeae</name>
    <dbReference type="NCBI Taxonomy" id="1465502"/>
    <lineage>
        <taxon>Bacteria</taxon>
        <taxon>Bacillati</taxon>
        <taxon>Bacillota</taxon>
        <taxon>Bacilli</taxon>
        <taxon>Bacillales</taxon>
        <taxon>Sporolactobacillaceae</taxon>
        <taxon>Sporolactobacillus</taxon>
    </lineage>
</organism>
<dbReference type="PIRSF" id="PIRSF021287">
    <property type="entry name" value="Biofilm_formation_YmcA"/>
    <property type="match status" value="1"/>
</dbReference>
<dbReference type="RefSeq" id="WP_205005393.1">
    <property type="nucleotide sequence ID" value="NZ_CBCRXA010000003.1"/>
</dbReference>
<dbReference type="Pfam" id="PF06133">
    <property type="entry name" value="Com_YlbF"/>
    <property type="match status" value="1"/>
</dbReference>
<dbReference type="PANTHER" id="PTHR38448:SF1">
    <property type="entry name" value="YLBF FAMILY REGULATOR"/>
    <property type="match status" value="1"/>
</dbReference>
<name>A0ABS2Q6H1_9BACL</name>
<gene>
    <name evidence="2" type="ORF">JOC27_000471</name>
</gene>
<reference evidence="2 3" key="1">
    <citation type="submission" date="2021-01" db="EMBL/GenBank/DDBJ databases">
        <title>Genomic Encyclopedia of Type Strains, Phase IV (KMG-IV): sequencing the most valuable type-strain genomes for metagenomic binning, comparative biology and taxonomic classification.</title>
        <authorList>
            <person name="Goeker M."/>
        </authorList>
    </citation>
    <scope>NUCLEOTIDE SEQUENCE [LARGE SCALE GENOMIC DNA]</scope>
    <source>
        <strain evidence="2 3">DSM 100968</strain>
    </source>
</reference>
<sequence length="126" mass="14471">MSGYSKEEIMQEARILAKEIADLEQVQTYRQAEEKLSANKKVADLIERIKRLQKESVNLAHFHKNEAYKRNEAKIDALQAELDAIPIVRQYQSLQVETNDLLQEATDILTKKVNQAIDTAMVSKDQ</sequence>
<dbReference type="InterPro" id="IPR016783">
    <property type="entry name" value="Biofilm_formation_YmcA"/>
</dbReference>
<dbReference type="InterPro" id="IPR052767">
    <property type="entry name" value="Bact_com_dev_regulator"/>
</dbReference>
<dbReference type="SUPFAM" id="SSF158622">
    <property type="entry name" value="YheA/YmcA-like"/>
    <property type="match status" value="1"/>
</dbReference>
<comment type="caution">
    <text evidence="2">The sequence shown here is derived from an EMBL/GenBank/DDBJ whole genome shotgun (WGS) entry which is preliminary data.</text>
</comment>
<dbReference type="InterPro" id="IPR023378">
    <property type="entry name" value="YheA/YmcA-like_dom_sf"/>
</dbReference>
<dbReference type="Gene3D" id="1.20.1500.10">
    <property type="entry name" value="YheA/YmcA-like"/>
    <property type="match status" value="1"/>
</dbReference>
<protein>
    <submittedName>
        <fullName evidence="2">Cell fate (Sporulation/competence/biofilm development) regulator YmcA (YheA/YmcA/DUF963 family)</fullName>
    </submittedName>
</protein>
<dbReference type="InterPro" id="IPR010368">
    <property type="entry name" value="Com_YlbF"/>
</dbReference>
<keyword evidence="3" id="KW-1185">Reference proteome</keyword>
<accession>A0ABS2Q6H1</accession>
<evidence type="ECO:0000256" key="1">
    <source>
        <dbReference type="SAM" id="Coils"/>
    </source>
</evidence>
<evidence type="ECO:0000313" key="3">
    <source>
        <dbReference type="Proteomes" id="UP000823201"/>
    </source>
</evidence>
<evidence type="ECO:0000313" key="2">
    <source>
        <dbReference type="EMBL" id="MBM7657030.1"/>
    </source>
</evidence>
<feature type="coiled-coil region" evidence="1">
    <location>
        <begin position="6"/>
        <end position="55"/>
    </location>
</feature>
<proteinExistence type="predicted"/>
<keyword evidence="1" id="KW-0175">Coiled coil</keyword>
<dbReference type="Proteomes" id="UP000823201">
    <property type="component" value="Unassembled WGS sequence"/>
</dbReference>
<dbReference type="EMBL" id="JAFBEV010000003">
    <property type="protein sequence ID" value="MBM7657030.1"/>
    <property type="molecule type" value="Genomic_DNA"/>
</dbReference>